<sequence length="56" mass="5803">MSALARESVLKRGGAAYRALTREGNLTLVTVLKVLAALGLRLTIAPLAAGADHDDT</sequence>
<evidence type="ECO:0000313" key="1">
    <source>
        <dbReference type="EMBL" id="CAG9163878.1"/>
    </source>
</evidence>
<accession>A0ABM8W9K3</accession>
<proteinExistence type="predicted"/>
<gene>
    <name evidence="1" type="ORF">LMG23994_00319</name>
</gene>
<dbReference type="EMBL" id="CAJZAF010000001">
    <property type="protein sequence ID" value="CAG9163878.1"/>
    <property type="molecule type" value="Genomic_DNA"/>
</dbReference>
<protein>
    <recommendedName>
        <fullName evidence="3">Transcriptional regulator</fullName>
    </recommendedName>
</protein>
<evidence type="ECO:0000313" key="2">
    <source>
        <dbReference type="Proteomes" id="UP000701702"/>
    </source>
</evidence>
<comment type="caution">
    <text evidence="1">The sequence shown here is derived from an EMBL/GenBank/DDBJ whole genome shotgun (WGS) entry which is preliminary data.</text>
</comment>
<name>A0ABM8W9K3_9BURK</name>
<dbReference type="Proteomes" id="UP000701702">
    <property type="component" value="Unassembled WGS sequence"/>
</dbReference>
<reference evidence="1 2" key="1">
    <citation type="submission" date="2021-08" db="EMBL/GenBank/DDBJ databases">
        <authorList>
            <person name="Peeters C."/>
        </authorList>
    </citation>
    <scope>NUCLEOTIDE SEQUENCE [LARGE SCALE GENOMIC DNA]</scope>
    <source>
        <strain evidence="1 2">LMG 23994</strain>
    </source>
</reference>
<evidence type="ECO:0008006" key="3">
    <source>
        <dbReference type="Google" id="ProtNLM"/>
    </source>
</evidence>
<organism evidence="1 2">
    <name type="scientific">Cupriavidus pinatubonensis</name>
    <dbReference type="NCBI Taxonomy" id="248026"/>
    <lineage>
        <taxon>Bacteria</taxon>
        <taxon>Pseudomonadati</taxon>
        <taxon>Pseudomonadota</taxon>
        <taxon>Betaproteobacteria</taxon>
        <taxon>Burkholderiales</taxon>
        <taxon>Burkholderiaceae</taxon>
        <taxon>Cupriavidus</taxon>
    </lineage>
</organism>
<keyword evidence="2" id="KW-1185">Reference proteome</keyword>